<dbReference type="RefSeq" id="WP_194019523.1">
    <property type="nucleotide sequence ID" value="NZ_JADEVV010000018.1"/>
</dbReference>
<dbReference type="Pfam" id="PF02366">
    <property type="entry name" value="PMT"/>
    <property type="match status" value="1"/>
</dbReference>
<evidence type="ECO:0000313" key="13">
    <source>
        <dbReference type="EMBL" id="MBE9253769.1"/>
    </source>
</evidence>
<feature type="transmembrane region" description="Helical" evidence="10">
    <location>
        <begin position="150"/>
        <end position="168"/>
    </location>
</feature>
<evidence type="ECO:0000259" key="12">
    <source>
        <dbReference type="Pfam" id="PF16192"/>
    </source>
</evidence>
<dbReference type="PANTHER" id="PTHR10050:SF46">
    <property type="entry name" value="PROTEIN O-MANNOSYL-TRANSFERASE 2"/>
    <property type="match status" value="1"/>
</dbReference>
<dbReference type="InterPro" id="IPR003342">
    <property type="entry name" value="ArnT-like_N"/>
</dbReference>
<gene>
    <name evidence="13" type="ORF">IQ217_07855</name>
</gene>
<keyword evidence="6 10" id="KW-0812">Transmembrane</keyword>
<feature type="domain" description="Protein O-mannosyl-transferase C-terminal four TM" evidence="12">
    <location>
        <begin position="281"/>
        <end position="477"/>
    </location>
</feature>
<feature type="transmembrane region" description="Helical" evidence="10">
    <location>
        <begin position="127"/>
        <end position="144"/>
    </location>
</feature>
<keyword evidence="10" id="KW-1003">Cell membrane</keyword>
<dbReference type="Proteomes" id="UP000658720">
    <property type="component" value="Unassembled WGS sequence"/>
</dbReference>
<feature type="transmembrane region" description="Helical" evidence="10">
    <location>
        <begin position="407"/>
        <end position="426"/>
    </location>
</feature>
<dbReference type="EMBL" id="JADEVV010000018">
    <property type="protein sequence ID" value="MBE9253769.1"/>
    <property type="molecule type" value="Genomic_DNA"/>
</dbReference>
<keyword evidence="5 10" id="KW-0808">Transferase</keyword>
<feature type="transmembrane region" description="Helical" evidence="10">
    <location>
        <begin position="252"/>
        <end position="273"/>
    </location>
</feature>
<dbReference type="InterPro" id="IPR027005">
    <property type="entry name" value="PMT-like"/>
</dbReference>
<keyword evidence="4 10" id="KW-0328">Glycosyltransferase</keyword>
<feature type="domain" description="ArnT-like N-terminal" evidence="11">
    <location>
        <begin position="19"/>
        <end position="265"/>
    </location>
</feature>
<dbReference type="PANTHER" id="PTHR10050">
    <property type="entry name" value="DOLICHYL-PHOSPHATE-MANNOSE--PROTEIN MANNOSYLTRANSFERASE"/>
    <property type="match status" value="1"/>
</dbReference>
<dbReference type="EC" id="2.4.1.-" evidence="10"/>
<proteinExistence type="inferred from homology"/>
<reference evidence="13 14" key="1">
    <citation type="submission" date="2020-10" db="EMBL/GenBank/DDBJ databases">
        <authorList>
            <person name="Castelo-Branco R."/>
            <person name="Eusebio N."/>
            <person name="Adriana R."/>
            <person name="Vieira A."/>
            <person name="Brugerolle De Fraissinette N."/>
            <person name="Rezende De Castro R."/>
            <person name="Schneider M.P."/>
            <person name="Vasconcelos V."/>
            <person name="Leao P.N."/>
        </authorList>
    </citation>
    <scope>NUCLEOTIDE SEQUENCE [LARGE SCALE GENOMIC DNA]</scope>
    <source>
        <strain evidence="13 14">LEGE 00031</strain>
    </source>
</reference>
<evidence type="ECO:0000256" key="6">
    <source>
        <dbReference type="ARBA" id="ARBA00022692"/>
    </source>
</evidence>
<evidence type="ECO:0000256" key="1">
    <source>
        <dbReference type="ARBA" id="ARBA00004127"/>
    </source>
</evidence>
<keyword evidence="14" id="KW-1185">Reference proteome</keyword>
<protein>
    <recommendedName>
        <fullName evidence="9 10">Polyprenol-phosphate-mannose--protein mannosyltransferase</fullName>
        <ecNumber evidence="10">2.4.1.-</ecNumber>
    </recommendedName>
</protein>
<feature type="transmembrane region" description="Helical" evidence="10">
    <location>
        <begin position="344"/>
        <end position="362"/>
    </location>
</feature>
<feature type="transmembrane region" description="Helical" evidence="10">
    <location>
        <begin position="102"/>
        <end position="122"/>
    </location>
</feature>
<organism evidence="13 14">
    <name type="scientific">Synechocystis salina LEGE 00031</name>
    <dbReference type="NCBI Taxonomy" id="1828736"/>
    <lineage>
        <taxon>Bacteria</taxon>
        <taxon>Bacillati</taxon>
        <taxon>Cyanobacteriota</taxon>
        <taxon>Cyanophyceae</taxon>
        <taxon>Synechococcales</taxon>
        <taxon>Merismopediaceae</taxon>
        <taxon>Synechocystis</taxon>
    </lineage>
</organism>
<feature type="transmembrane region" description="Helical" evidence="10">
    <location>
        <begin position="383"/>
        <end position="401"/>
    </location>
</feature>
<evidence type="ECO:0000256" key="4">
    <source>
        <dbReference type="ARBA" id="ARBA00022676"/>
    </source>
</evidence>
<feature type="transmembrane region" description="Helical" evidence="10">
    <location>
        <begin position="197"/>
        <end position="215"/>
    </location>
</feature>
<dbReference type="Pfam" id="PF16192">
    <property type="entry name" value="PMT_4TMC"/>
    <property type="match status" value="1"/>
</dbReference>
<evidence type="ECO:0000256" key="8">
    <source>
        <dbReference type="ARBA" id="ARBA00023136"/>
    </source>
</evidence>
<name>A0ABR9VR12_9SYNC</name>
<evidence type="ECO:0000256" key="5">
    <source>
        <dbReference type="ARBA" id="ARBA00022679"/>
    </source>
</evidence>
<evidence type="ECO:0000256" key="9">
    <source>
        <dbReference type="ARBA" id="ARBA00093617"/>
    </source>
</evidence>
<evidence type="ECO:0000256" key="10">
    <source>
        <dbReference type="RuleBase" id="RU367007"/>
    </source>
</evidence>
<evidence type="ECO:0000256" key="2">
    <source>
        <dbReference type="ARBA" id="ARBA00004922"/>
    </source>
</evidence>
<accession>A0ABR9VR12</accession>
<evidence type="ECO:0000256" key="3">
    <source>
        <dbReference type="ARBA" id="ARBA00007222"/>
    </source>
</evidence>
<feature type="transmembrane region" description="Helical" evidence="10">
    <location>
        <begin position="12"/>
        <end position="30"/>
    </location>
</feature>
<comment type="function">
    <text evidence="10">Protein O-mannosyltransferase that catalyzes the transfer of a single mannose residue from a polyprenol phospho-mannosyl lipidic donor to the hydroxyl group of selected serine and threonine residues in acceptor proteins.</text>
</comment>
<keyword evidence="8 10" id="KW-0472">Membrane</keyword>
<comment type="subcellular location">
    <subcellularLocation>
        <location evidence="10">Cell membrane</location>
    </subcellularLocation>
    <subcellularLocation>
        <location evidence="1">Endomembrane system</location>
        <topology evidence="1">Multi-pass membrane protein</topology>
    </subcellularLocation>
</comment>
<feature type="transmembrane region" description="Helical" evidence="10">
    <location>
        <begin position="438"/>
        <end position="455"/>
    </location>
</feature>
<sequence length="478" mass="54954">MLNRFPKLRPTPYQASIVAIFVFSLVIRFWNLGQFNELVFDEVYYAKFASDYWLGNDFFPSHPPLSHYLIALAMGLGQFFPVNPEQVNDLTGAVRSTWSYRWLNALTGATIPLLLGAIAYLLTQRRLVTLLTMGLVALDGLFLVESRYALNNIYLVFFGLLGQALVLWHLRQGKLWQLILGGISLACAGSVKWNGFAFLLGIYLLWAIAWFRTVFRQGWAEQQVNSLEPLDGNGQNNHDFFSRWLTISPFKFALWLVLIPAITYSVIWIPHLLMNGEYASLEGFWRIQRQTWQYHRRVGNSPDIHPYCSPWYSWLVMARPIAYFYQKSGKFGLIYDVHAMANPILLWFSTGAMGLLLGTIAWQKISQFFFNRTNSINVPLRGVTLYIVVNYAANLLPWLGISRCTFFYHYLTAYGFSILALALILATLLDSPQRSHRIIAWTVLTLVAIAFWYWSPVFLGMPLTPKGFALRMLFPSWI</sequence>
<evidence type="ECO:0000259" key="11">
    <source>
        <dbReference type="Pfam" id="PF02366"/>
    </source>
</evidence>
<dbReference type="InterPro" id="IPR032421">
    <property type="entry name" value="PMT_4TMC"/>
</dbReference>
<keyword evidence="7 10" id="KW-1133">Transmembrane helix</keyword>
<comment type="similarity">
    <text evidence="3 10">Belongs to the glycosyltransferase 39 family.</text>
</comment>
<evidence type="ECO:0000313" key="14">
    <source>
        <dbReference type="Proteomes" id="UP000658720"/>
    </source>
</evidence>
<evidence type="ECO:0000256" key="7">
    <source>
        <dbReference type="ARBA" id="ARBA00022989"/>
    </source>
</evidence>
<comment type="pathway">
    <text evidence="2 10">Protein modification; protein glycosylation.</text>
</comment>
<comment type="caution">
    <text evidence="13">The sequence shown here is derived from an EMBL/GenBank/DDBJ whole genome shotgun (WGS) entry which is preliminary data.</text>
</comment>